<gene>
    <name evidence="1" type="ORF">PLEOSDRAFT_1044340</name>
</gene>
<dbReference type="Gene3D" id="3.30.420.10">
    <property type="entry name" value="Ribonuclease H-like superfamily/Ribonuclease H"/>
    <property type="match status" value="1"/>
</dbReference>
<name>A0A067NQU8_PLEO1</name>
<dbReference type="InParanoid" id="A0A067NQU8"/>
<proteinExistence type="predicted"/>
<reference evidence="2" key="1">
    <citation type="journal article" date="2014" name="Proc. Natl. Acad. Sci. U.S.A.">
        <title>Extensive sampling of basidiomycete genomes demonstrates inadequacy of the white-rot/brown-rot paradigm for wood decay fungi.</title>
        <authorList>
            <person name="Riley R."/>
            <person name="Salamov A.A."/>
            <person name="Brown D.W."/>
            <person name="Nagy L.G."/>
            <person name="Floudas D."/>
            <person name="Held B.W."/>
            <person name="Levasseur A."/>
            <person name="Lombard V."/>
            <person name="Morin E."/>
            <person name="Otillar R."/>
            <person name="Lindquist E.A."/>
            <person name="Sun H."/>
            <person name="LaButti K.M."/>
            <person name="Schmutz J."/>
            <person name="Jabbour D."/>
            <person name="Luo H."/>
            <person name="Baker S.E."/>
            <person name="Pisabarro A.G."/>
            <person name="Walton J.D."/>
            <person name="Blanchette R.A."/>
            <person name="Henrissat B."/>
            <person name="Martin F."/>
            <person name="Cullen D."/>
            <person name="Hibbett D.S."/>
            <person name="Grigoriev I.V."/>
        </authorList>
    </citation>
    <scope>NUCLEOTIDE SEQUENCE [LARGE SCALE GENOMIC DNA]</scope>
    <source>
        <strain evidence="2">PC15</strain>
    </source>
</reference>
<organism evidence="1 2">
    <name type="scientific">Pleurotus ostreatus (strain PC15)</name>
    <name type="common">Oyster mushroom</name>
    <dbReference type="NCBI Taxonomy" id="1137138"/>
    <lineage>
        <taxon>Eukaryota</taxon>
        <taxon>Fungi</taxon>
        <taxon>Dikarya</taxon>
        <taxon>Basidiomycota</taxon>
        <taxon>Agaricomycotina</taxon>
        <taxon>Agaricomycetes</taxon>
        <taxon>Agaricomycetidae</taxon>
        <taxon>Agaricales</taxon>
        <taxon>Pleurotineae</taxon>
        <taxon>Pleurotaceae</taxon>
        <taxon>Pleurotus</taxon>
    </lineage>
</organism>
<dbReference type="VEuPathDB" id="FungiDB:PLEOSDRAFT_1044340"/>
<dbReference type="HOGENOM" id="CLU_005726_1_0_1"/>
<dbReference type="PANTHER" id="PTHR35871">
    <property type="entry name" value="EXPRESSED PROTEIN"/>
    <property type="match status" value="1"/>
</dbReference>
<evidence type="ECO:0000313" key="1">
    <source>
        <dbReference type="EMBL" id="KDQ26016.1"/>
    </source>
</evidence>
<dbReference type="PANTHER" id="PTHR35871:SF1">
    <property type="entry name" value="CXC1-LIKE CYSTEINE CLUSTER ASSOCIATED WITH KDZ TRANSPOSASES DOMAIN-CONTAINING PROTEIN"/>
    <property type="match status" value="1"/>
</dbReference>
<protein>
    <submittedName>
        <fullName evidence="1">Uncharacterized protein</fullName>
    </submittedName>
</protein>
<dbReference type="InterPro" id="IPR036397">
    <property type="entry name" value="RNaseH_sf"/>
</dbReference>
<dbReference type="GO" id="GO:0003676">
    <property type="term" value="F:nucleic acid binding"/>
    <property type="evidence" value="ECO:0007669"/>
    <property type="project" value="InterPro"/>
</dbReference>
<dbReference type="OrthoDB" id="10039611at2759"/>
<sequence length="536" mass="61758">MRPCSRWGVAALHVARCAEKGPWAARKLREWTRAFIADRGTLPISIYGSWAKSRIDDEDFVQEIHLHLQTVGEYVCAKDICDYLDQDEVKTRLGMKRRISEVTAQRWMKKMGYRWTLRPSGQFVDGHERVDVVHYRQNIFLPAWNNIQSRTRQWKEENMMEEEEVLLSAHPPVYGPRERQIVVWFHDESTFYANDRRRRRWVHKLETAMPRPKGEGASLMVADFVSADYGFLRSPDGTESSRVLFKAGKNREGYFTNEDILAHAKKAMDILTQHYPNEEHILVFDNATTHLKRADDALSARKMPKGTSKLGRNWGVDVTATSPDGSTLYDPSGKLIRTKANMCHGQLPSGAPQSFYFPIGHQHSGLFKGMAIILQERGLVEESKLRAECKGFKCPPGATMCCCRRVLFNQPDFAGTESLLETACKGRWFAVMFLPKFHCELNFIEQCWGYAKRIYRQYPPSSKEADLELNVISALDSVPLESMRRFAWRSRRFMMFYSHGLDGRLSAWASKKYRGHRVITEGLMAEIDRQAARLAK</sequence>
<dbReference type="AlphaFoldDB" id="A0A067NQU8"/>
<evidence type="ECO:0000313" key="2">
    <source>
        <dbReference type="Proteomes" id="UP000027073"/>
    </source>
</evidence>
<accession>A0A067NQU8</accession>
<dbReference type="EMBL" id="KL198010">
    <property type="protein sequence ID" value="KDQ26016.1"/>
    <property type="molecule type" value="Genomic_DNA"/>
</dbReference>
<dbReference type="Proteomes" id="UP000027073">
    <property type="component" value="Unassembled WGS sequence"/>
</dbReference>